<keyword evidence="3 9" id="KW-0813">Transport</keyword>
<keyword evidence="4 9" id="KW-0375">Hydrogen ion transport</keyword>
<gene>
    <name evidence="10" type="ORF">IMG5_094520</name>
</gene>
<evidence type="ECO:0000256" key="8">
    <source>
        <dbReference type="ARBA" id="ARBA00023310"/>
    </source>
</evidence>
<dbReference type="InterPro" id="IPR023632">
    <property type="entry name" value="ATP_synth_F1_gsu_CS"/>
</dbReference>
<evidence type="ECO:0000256" key="5">
    <source>
        <dbReference type="ARBA" id="ARBA00023065"/>
    </source>
</evidence>
<evidence type="ECO:0000256" key="4">
    <source>
        <dbReference type="ARBA" id="ARBA00022781"/>
    </source>
</evidence>
<dbReference type="Gene3D" id="3.40.1380.10">
    <property type="match status" value="1"/>
</dbReference>
<evidence type="ECO:0000256" key="2">
    <source>
        <dbReference type="ARBA" id="ARBA00007681"/>
    </source>
</evidence>
<comment type="subcellular location">
    <subcellularLocation>
        <location evidence="1">Membrane</location>
        <topology evidence="1">Peripheral membrane protein</topology>
    </subcellularLocation>
</comment>
<dbReference type="GeneID" id="14908309"/>
<dbReference type="FunCoup" id="G0QRK2">
    <property type="interactions" value="345"/>
</dbReference>
<keyword evidence="6" id="KW-0472">Membrane</keyword>
<dbReference type="InParanoid" id="G0QRK2"/>
<dbReference type="SUPFAM" id="SSF52943">
    <property type="entry name" value="ATP synthase (F1-ATPase), gamma subunit"/>
    <property type="match status" value="1"/>
</dbReference>
<dbReference type="PANTHER" id="PTHR11693:SF22">
    <property type="entry name" value="ATP SYNTHASE SUBUNIT GAMMA, MITOCHONDRIAL"/>
    <property type="match status" value="1"/>
</dbReference>
<reference evidence="10 11" key="1">
    <citation type="submission" date="2011-07" db="EMBL/GenBank/DDBJ databases">
        <authorList>
            <person name="Coyne R."/>
            <person name="Brami D."/>
            <person name="Johnson J."/>
            <person name="Hostetler J."/>
            <person name="Hannick L."/>
            <person name="Clark T."/>
            <person name="Cassidy-Hanley D."/>
            <person name="Inman J."/>
        </authorList>
    </citation>
    <scope>NUCLEOTIDE SEQUENCE [LARGE SCALE GENOMIC DNA]</scope>
    <source>
        <strain evidence="10 11">G5</strain>
    </source>
</reference>
<evidence type="ECO:0000256" key="6">
    <source>
        <dbReference type="ARBA" id="ARBA00023136"/>
    </source>
</evidence>
<comment type="subunit">
    <text evidence="9">F-type ATPases have 2 components, CF(1) - the catalytic core - and CF(0) - the membrane proton channel. CF(1) and CF(0) have multiple subunits.</text>
</comment>
<dbReference type="CDD" id="cd12151">
    <property type="entry name" value="F1-ATPase_gamma"/>
    <property type="match status" value="1"/>
</dbReference>
<dbReference type="RefSeq" id="XP_004035642.1">
    <property type="nucleotide sequence ID" value="XM_004035594.1"/>
</dbReference>
<dbReference type="InterPro" id="IPR035968">
    <property type="entry name" value="ATP_synth_F1_ATPase_gsu"/>
</dbReference>
<protein>
    <recommendedName>
        <fullName evidence="9">ATP synthase subunit gamma</fullName>
    </recommendedName>
</protein>
<dbReference type="eggNOG" id="KOG1531">
    <property type="taxonomic scope" value="Eukaryota"/>
</dbReference>
<accession>G0QRK2</accession>
<evidence type="ECO:0000256" key="3">
    <source>
        <dbReference type="ARBA" id="ARBA00022448"/>
    </source>
</evidence>
<dbReference type="AlphaFoldDB" id="G0QRK2"/>
<dbReference type="NCBIfam" id="TIGR01146">
    <property type="entry name" value="ATPsyn_F1gamma"/>
    <property type="match status" value="1"/>
</dbReference>
<dbReference type="STRING" id="857967.G0QRK2"/>
<evidence type="ECO:0000256" key="9">
    <source>
        <dbReference type="RuleBase" id="RU004001"/>
    </source>
</evidence>
<dbReference type="PROSITE" id="PS00153">
    <property type="entry name" value="ATPASE_GAMMA"/>
    <property type="match status" value="1"/>
</dbReference>
<dbReference type="EMBL" id="GL983771">
    <property type="protein sequence ID" value="EGR32156.1"/>
    <property type="molecule type" value="Genomic_DNA"/>
</dbReference>
<dbReference type="Proteomes" id="UP000008983">
    <property type="component" value="Unassembled WGS sequence"/>
</dbReference>
<dbReference type="OrthoDB" id="300645at2759"/>
<dbReference type="Gene3D" id="1.10.287.80">
    <property type="entry name" value="ATP synthase, gamma subunit, helix hairpin domain"/>
    <property type="match status" value="1"/>
</dbReference>
<dbReference type="PRINTS" id="PR00126">
    <property type="entry name" value="ATPASEGAMMA"/>
</dbReference>
<evidence type="ECO:0000256" key="7">
    <source>
        <dbReference type="ARBA" id="ARBA00023196"/>
    </source>
</evidence>
<name>G0QRK2_ICHMU</name>
<dbReference type="InterPro" id="IPR000131">
    <property type="entry name" value="ATP_synth_F1_gsu"/>
</dbReference>
<evidence type="ECO:0000256" key="1">
    <source>
        <dbReference type="ARBA" id="ARBA00004170"/>
    </source>
</evidence>
<proteinExistence type="inferred from homology"/>
<sequence>MFGKTFKNLTTSSLYFTPQMNFGANLKQLKIRMKAIGSIKKITKAMKMVAAAKMKSEVSRLEKGRNFALGSVSRVLENEPYVQKKKSTTTPKTTLLVPFTSDRGLCGSINSSVVRDIKRTVPLNRSSYGIFSIGEKGTIGLTRPFPDLLLQAITGIAIPINFPTAASIAHQIVNQSTSFDNIILIFNRFKNVISQQIIHQEVLNRAAFFNQFKYVTKHEAAEPDLEYSKNYFYELYVASSVYNALLNSSASEQASRMNAMENASKNAGEILNNLTLQYNRARQTKITMELIEIISGASAL</sequence>
<dbReference type="OMA" id="MQITSAM"/>
<dbReference type="GO" id="GO:0045259">
    <property type="term" value="C:proton-transporting ATP synthase complex"/>
    <property type="evidence" value="ECO:0007669"/>
    <property type="project" value="UniProtKB-KW"/>
</dbReference>
<evidence type="ECO:0000313" key="11">
    <source>
        <dbReference type="Proteomes" id="UP000008983"/>
    </source>
</evidence>
<keyword evidence="11" id="KW-1185">Reference proteome</keyword>
<keyword evidence="8 9" id="KW-0066">ATP synthesis</keyword>
<dbReference type="GO" id="GO:0046933">
    <property type="term" value="F:proton-transporting ATP synthase activity, rotational mechanism"/>
    <property type="evidence" value="ECO:0007669"/>
    <property type="project" value="InterPro"/>
</dbReference>
<keyword evidence="7 9" id="KW-0139">CF(1)</keyword>
<dbReference type="PANTHER" id="PTHR11693">
    <property type="entry name" value="ATP SYNTHASE GAMMA CHAIN"/>
    <property type="match status" value="1"/>
</dbReference>
<dbReference type="Pfam" id="PF00231">
    <property type="entry name" value="ATP-synt"/>
    <property type="match status" value="1"/>
</dbReference>
<comment type="similarity">
    <text evidence="2 9">Belongs to the ATPase gamma chain family.</text>
</comment>
<keyword evidence="5 9" id="KW-0406">Ion transport</keyword>
<evidence type="ECO:0000313" key="10">
    <source>
        <dbReference type="EMBL" id="EGR32156.1"/>
    </source>
</evidence>
<dbReference type="PIRSF" id="PIRSF039089">
    <property type="entry name" value="ATP_synthase_gamma"/>
    <property type="match status" value="1"/>
</dbReference>
<organism evidence="10 11">
    <name type="scientific">Ichthyophthirius multifiliis</name>
    <name type="common">White spot disease agent</name>
    <name type="synonym">Ich</name>
    <dbReference type="NCBI Taxonomy" id="5932"/>
    <lineage>
        <taxon>Eukaryota</taxon>
        <taxon>Sar</taxon>
        <taxon>Alveolata</taxon>
        <taxon>Ciliophora</taxon>
        <taxon>Intramacronucleata</taxon>
        <taxon>Oligohymenophorea</taxon>
        <taxon>Hymenostomatida</taxon>
        <taxon>Ophryoglenina</taxon>
        <taxon>Ichthyophthirius</taxon>
    </lineage>
</organism>